<feature type="transmembrane region" description="Helical" evidence="1">
    <location>
        <begin position="51"/>
        <end position="69"/>
    </location>
</feature>
<accession>A0ABQ1XCV4</accession>
<proteinExistence type="predicted"/>
<protein>
    <recommendedName>
        <fullName evidence="4">Transmembrane protein</fullName>
    </recommendedName>
</protein>
<feature type="transmembrane region" description="Helical" evidence="1">
    <location>
        <begin position="81"/>
        <end position="97"/>
    </location>
</feature>
<sequence length="169" mass="18079">MTCRNGKYPAILSIMENDFERRPSPYEAAASLRDLAADRHALANGVQVPKMLMAALGGVAAWWVAGAAAANPGENYEPPTSGWLGLVAALVIAHLIRRETGIRFRQMGLRAGLVAVAILVLCLALFSISLGLVSFGARWAVVLTSLCAFGMVTWLAGIAFRSALDQLRR</sequence>
<evidence type="ECO:0000313" key="2">
    <source>
        <dbReference type="EMBL" id="GGG84526.1"/>
    </source>
</evidence>
<evidence type="ECO:0000313" key="3">
    <source>
        <dbReference type="Proteomes" id="UP000596938"/>
    </source>
</evidence>
<comment type="caution">
    <text evidence="2">The sequence shown here is derived from an EMBL/GenBank/DDBJ whole genome shotgun (WGS) entry which is preliminary data.</text>
</comment>
<organism evidence="2 3">
    <name type="scientific">Pseudarthrobacter polychromogenes</name>
    <dbReference type="NCBI Taxonomy" id="1676"/>
    <lineage>
        <taxon>Bacteria</taxon>
        <taxon>Bacillati</taxon>
        <taxon>Actinomycetota</taxon>
        <taxon>Actinomycetes</taxon>
        <taxon>Micrococcales</taxon>
        <taxon>Micrococcaceae</taxon>
        <taxon>Pseudarthrobacter</taxon>
    </lineage>
</organism>
<keyword evidence="1" id="KW-1133">Transmembrane helix</keyword>
<dbReference type="EMBL" id="BMKU01000001">
    <property type="protein sequence ID" value="GGG84526.1"/>
    <property type="molecule type" value="Genomic_DNA"/>
</dbReference>
<evidence type="ECO:0000256" key="1">
    <source>
        <dbReference type="SAM" id="Phobius"/>
    </source>
</evidence>
<keyword evidence="3" id="KW-1185">Reference proteome</keyword>
<gene>
    <name evidence="2" type="ORF">GCM10011577_02670</name>
</gene>
<reference evidence="3" key="1">
    <citation type="journal article" date="2019" name="Int. J. Syst. Evol. Microbiol.">
        <title>The Global Catalogue of Microorganisms (GCM) 10K type strain sequencing project: providing services to taxonomists for standard genome sequencing and annotation.</title>
        <authorList>
            <consortium name="The Broad Institute Genomics Platform"/>
            <consortium name="The Broad Institute Genome Sequencing Center for Infectious Disease"/>
            <person name="Wu L."/>
            <person name="Ma J."/>
        </authorList>
    </citation>
    <scope>NUCLEOTIDE SEQUENCE [LARGE SCALE GENOMIC DNA]</scope>
    <source>
        <strain evidence="3">CGMCC 1.1927</strain>
    </source>
</reference>
<keyword evidence="1" id="KW-0812">Transmembrane</keyword>
<name>A0ABQ1XCV4_9MICC</name>
<feature type="transmembrane region" description="Helical" evidence="1">
    <location>
        <begin position="109"/>
        <end position="133"/>
    </location>
</feature>
<keyword evidence="1" id="KW-0472">Membrane</keyword>
<feature type="transmembrane region" description="Helical" evidence="1">
    <location>
        <begin position="139"/>
        <end position="160"/>
    </location>
</feature>
<evidence type="ECO:0008006" key="4">
    <source>
        <dbReference type="Google" id="ProtNLM"/>
    </source>
</evidence>
<dbReference type="Proteomes" id="UP000596938">
    <property type="component" value="Unassembled WGS sequence"/>
</dbReference>